<dbReference type="RefSeq" id="WP_150875300.1">
    <property type="nucleotide sequence ID" value="NZ_VTWS01000001.1"/>
</dbReference>
<evidence type="ECO:0000259" key="1">
    <source>
        <dbReference type="SMART" id="SM00850"/>
    </source>
</evidence>
<comment type="caution">
    <text evidence="2">The sequence shown here is derived from an EMBL/GenBank/DDBJ whole genome shotgun (WGS) entry which is preliminary data.</text>
</comment>
<dbReference type="EMBL" id="VTWS01000001">
    <property type="protein sequence ID" value="KAA9357220.1"/>
    <property type="molecule type" value="Genomic_DNA"/>
</dbReference>
<dbReference type="GO" id="GO:0003677">
    <property type="term" value="F:DNA binding"/>
    <property type="evidence" value="ECO:0007669"/>
    <property type="project" value="InterPro"/>
</dbReference>
<dbReference type="Pfam" id="PF04397">
    <property type="entry name" value="LytTR"/>
    <property type="match status" value="1"/>
</dbReference>
<feature type="domain" description="HTH LytTR-type" evidence="1">
    <location>
        <begin position="3"/>
        <end position="102"/>
    </location>
</feature>
<sequence>MESTLVTHLSGWGNYTRIHYADGKEKVVCRTLKRALAKTPFSHFIRIHRKTAVNPFFVARIRWPANAQAGSARCIIKGSASPGGQSLTVSRRRIALVRRQFDQYHHVADGHS</sequence>
<gene>
    <name evidence="2" type="ORF">F0P93_05650</name>
</gene>
<protein>
    <recommendedName>
        <fullName evidence="1">HTH LytTR-type domain-containing protein</fullName>
    </recommendedName>
</protein>
<evidence type="ECO:0000313" key="2">
    <source>
        <dbReference type="EMBL" id="KAA9357220.1"/>
    </source>
</evidence>
<evidence type="ECO:0000313" key="3">
    <source>
        <dbReference type="Proteomes" id="UP000326344"/>
    </source>
</evidence>
<proteinExistence type="predicted"/>
<dbReference type="Proteomes" id="UP000326344">
    <property type="component" value="Unassembled WGS sequence"/>
</dbReference>
<organism evidence="2 3">
    <name type="scientific">Larkinella humicola</name>
    <dbReference type="NCBI Taxonomy" id="2607654"/>
    <lineage>
        <taxon>Bacteria</taxon>
        <taxon>Pseudomonadati</taxon>
        <taxon>Bacteroidota</taxon>
        <taxon>Cytophagia</taxon>
        <taxon>Cytophagales</taxon>
        <taxon>Spirosomataceae</taxon>
        <taxon>Larkinella</taxon>
    </lineage>
</organism>
<keyword evidence="3" id="KW-1185">Reference proteome</keyword>
<dbReference type="InterPro" id="IPR007492">
    <property type="entry name" value="LytTR_DNA-bd_dom"/>
</dbReference>
<dbReference type="AlphaFoldDB" id="A0A5N1JL56"/>
<name>A0A5N1JL56_9BACT</name>
<reference evidence="2 3" key="1">
    <citation type="submission" date="2019-09" db="EMBL/GenBank/DDBJ databases">
        <title>Genome Sequence of Larkinella sp MA1.</title>
        <authorList>
            <person name="Srinivasan S."/>
        </authorList>
    </citation>
    <scope>NUCLEOTIDE SEQUENCE [LARGE SCALE GENOMIC DNA]</scope>
    <source>
        <strain evidence="2 3">MA1</strain>
    </source>
</reference>
<dbReference type="Gene3D" id="2.40.50.1020">
    <property type="entry name" value="LytTr DNA-binding domain"/>
    <property type="match status" value="1"/>
</dbReference>
<dbReference type="SMART" id="SM00850">
    <property type="entry name" value="LytTR"/>
    <property type="match status" value="1"/>
</dbReference>
<accession>A0A5N1JL56</accession>